<organism evidence="4 5">
    <name type="scientific">Eoetvoesiella caeni</name>
    <dbReference type="NCBI Taxonomy" id="645616"/>
    <lineage>
        <taxon>Bacteria</taxon>
        <taxon>Pseudomonadati</taxon>
        <taxon>Pseudomonadota</taxon>
        <taxon>Betaproteobacteria</taxon>
        <taxon>Burkholderiales</taxon>
        <taxon>Alcaligenaceae</taxon>
        <taxon>Eoetvoesiella</taxon>
    </lineage>
</organism>
<dbReference type="InterPro" id="IPR014347">
    <property type="entry name" value="Tautomerase/MIF_sf"/>
</dbReference>
<dbReference type="SUPFAM" id="SSF55331">
    <property type="entry name" value="Tautomerase/MIF"/>
    <property type="match status" value="1"/>
</dbReference>
<dbReference type="RefSeq" id="WP_113931619.1">
    <property type="nucleotide sequence ID" value="NZ_JACCEU010000001.1"/>
</dbReference>
<protein>
    <submittedName>
        <fullName evidence="4">4-oxalocrotonate tautomerase family enzyme</fullName>
    </submittedName>
</protein>
<dbReference type="AlphaFoldDB" id="A0A366HL93"/>
<dbReference type="Proteomes" id="UP000253628">
    <property type="component" value="Unassembled WGS sequence"/>
</dbReference>
<reference evidence="4 5" key="1">
    <citation type="submission" date="2018-06" db="EMBL/GenBank/DDBJ databases">
        <title>Genomic Encyclopedia of Type Strains, Phase IV (KMG-IV): sequencing the most valuable type-strain genomes for metagenomic binning, comparative biology and taxonomic classification.</title>
        <authorList>
            <person name="Goeker M."/>
        </authorList>
    </citation>
    <scope>NUCLEOTIDE SEQUENCE [LARGE SCALE GENOMIC DNA]</scope>
    <source>
        <strain evidence="4 5">DSM 25520</strain>
    </source>
</reference>
<feature type="domain" description="4-oxalocrotonate tautomerase-like" evidence="3">
    <location>
        <begin position="2"/>
        <end position="55"/>
    </location>
</feature>
<name>A0A366HL93_9BURK</name>
<dbReference type="Gene3D" id="3.30.429.10">
    <property type="entry name" value="Macrophage Migration Inhibitory Factor"/>
    <property type="match status" value="2"/>
</dbReference>
<dbReference type="InterPro" id="IPR004370">
    <property type="entry name" value="4-OT-like_dom"/>
</dbReference>
<sequence length="124" mass="13275">MPFLTITATPGLTEDQKQQLLLRSSDTVVKTLGSSLASVRITLHELPKGHYLSAGQFDIPNVTYEIDLIAGRTEEQKAALIAALGKTAHEATGVALEEVRARITDFPNTNMGMANGITAKQAGR</sequence>
<dbReference type="GO" id="GO:0016853">
    <property type="term" value="F:isomerase activity"/>
    <property type="evidence" value="ECO:0007669"/>
    <property type="project" value="UniProtKB-KW"/>
</dbReference>
<comment type="similarity">
    <text evidence="1">Belongs to the 4-oxalocrotonate tautomerase family.</text>
</comment>
<evidence type="ECO:0000259" key="3">
    <source>
        <dbReference type="Pfam" id="PF01361"/>
    </source>
</evidence>
<evidence type="ECO:0000256" key="2">
    <source>
        <dbReference type="ARBA" id="ARBA00023235"/>
    </source>
</evidence>
<evidence type="ECO:0000256" key="1">
    <source>
        <dbReference type="ARBA" id="ARBA00006723"/>
    </source>
</evidence>
<dbReference type="PANTHER" id="PTHR35530">
    <property type="entry name" value="TAUTOMERASE-RELATED"/>
    <property type="match status" value="1"/>
</dbReference>
<evidence type="ECO:0000313" key="5">
    <source>
        <dbReference type="Proteomes" id="UP000253628"/>
    </source>
</evidence>
<keyword evidence="5" id="KW-1185">Reference proteome</keyword>
<feature type="domain" description="4-oxalocrotonate tautomerase-like" evidence="3">
    <location>
        <begin position="65"/>
        <end position="114"/>
    </location>
</feature>
<evidence type="ECO:0000313" key="4">
    <source>
        <dbReference type="EMBL" id="RBP43337.1"/>
    </source>
</evidence>
<dbReference type="EMBL" id="QNRQ01000001">
    <property type="protein sequence ID" value="RBP43337.1"/>
    <property type="molecule type" value="Genomic_DNA"/>
</dbReference>
<proteinExistence type="inferred from homology"/>
<keyword evidence="2" id="KW-0413">Isomerase</keyword>
<comment type="caution">
    <text evidence="4">The sequence shown here is derived from an EMBL/GenBank/DDBJ whole genome shotgun (WGS) entry which is preliminary data.</text>
</comment>
<dbReference type="PANTHER" id="PTHR35530:SF1">
    <property type="entry name" value="2-HYDROXYMUCONATE TAUTOMERASE"/>
    <property type="match status" value="1"/>
</dbReference>
<gene>
    <name evidence="4" type="ORF">DFR37_101467</name>
</gene>
<accession>A0A366HL93</accession>
<dbReference type="OrthoDB" id="8527422at2"/>
<dbReference type="Pfam" id="PF01361">
    <property type="entry name" value="Tautomerase"/>
    <property type="match status" value="2"/>
</dbReference>